<feature type="compositionally biased region" description="Basic residues" evidence="1">
    <location>
        <begin position="88"/>
        <end position="98"/>
    </location>
</feature>
<keyword evidence="4" id="KW-1185">Reference proteome</keyword>
<organism evidence="2">
    <name type="scientific">Brachypodium distachyon</name>
    <name type="common">Purple false brome</name>
    <name type="synonym">Trachynia distachya</name>
    <dbReference type="NCBI Taxonomy" id="15368"/>
    <lineage>
        <taxon>Eukaryota</taxon>
        <taxon>Viridiplantae</taxon>
        <taxon>Streptophyta</taxon>
        <taxon>Embryophyta</taxon>
        <taxon>Tracheophyta</taxon>
        <taxon>Spermatophyta</taxon>
        <taxon>Magnoliopsida</taxon>
        <taxon>Liliopsida</taxon>
        <taxon>Poales</taxon>
        <taxon>Poaceae</taxon>
        <taxon>BOP clade</taxon>
        <taxon>Pooideae</taxon>
        <taxon>Stipodae</taxon>
        <taxon>Brachypodieae</taxon>
        <taxon>Brachypodium</taxon>
    </lineage>
</organism>
<evidence type="ECO:0000313" key="4">
    <source>
        <dbReference type="Proteomes" id="UP000008810"/>
    </source>
</evidence>
<dbReference type="EMBL" id="CM000884">
    <property type="protein sequence ID" value="PNT60917.1"/>
    <property type="molecule type" value="Genomic_DNA"/>
</dbReference>
<reference evidence="2" key="2">
    <citation type="submission" date="2017-06" db="EMBL/GenBank/DDBJ databases">
        <title>WGS assembly of Brachypodium distachyon.</title>
        <authorList>
            <consortium name="The International Brachypodium Initiative"/>
            <person name="Lucas S."/>
            <person name="Harmon-Smith M."/>
            <person name="Lail K."/>
            <person name="Tice H."/>
            <person name="Grimwood J."/>
            <person name="Bruce D."/>
            <person name="Barry K."/>
            <person name="Shu S."/>
            <person name="Lindquist E."/>
            <person name="Wang M."/>
            <person name="Pitluck S."/>
            <person name="Vogel J.P."/>
            <person name="Garvin D.F."/>
            <person name="Mockler T.C."/>
            <person name="Schmutz J."/>
            <person name="Rokhsar D."/>
            <person name="Bevan M.W."/>
        </authorList>
    </citation>
    <scope>NUCLEOTIDE SEQUENCE</scope>
    <source>
        <strain evidence="2">Bd21</strain>
    </source>
</reference>
<evidence type="ECO:0000256" key="1">
    <source>
        <dbReference type="SAM" id="MobiDB-lite"/>
    </source>
</evidence>
<proteinExistence type="predicted"/>
<dbReference type="Gramene" id="PNT60917">
    <property type="protein sequence ID" value="PNT60917"/>
    <property type="gene ID" value="BRADI_5g08122v3"/>
</dbReference>
<reference evidence="3" key="3">
    <citation type="submission" date="2018-08" db="UniProtKB">
        <authorList>
            <consortium name="EnsemblPlants"/>
        </authorList>
    </citation>
    <scope>IDENTIFICATION</scope>
    <source>
        <strain evidence="3">cv. Bd21</strain>
    </source>
</reference>
<evidence type="ECO:0008006" key="5">
    <source>
        <dbReference type="Google" id="ProtNLM"/>
    </source>
</evidence>
<evidence type="ECO:0000313" key="3">
    <source>
        <dbReference type="EnsemblPlants" id="PNT60917"/>
    </source>
</evidence>
<dbReference type="OrthoDB" id="681845at2759"/>
<accession>A0A2K2CFW0</accession>
<name>A0A2K2CFW0_BRADI</name>
<evidence type="ECO:0000313" key="2">
    <source>
        <dbReference type="EMBL" id="PNT60917.1"/>
    </source>
</evidence>
<dbReference type="EnsemblPlants" id="PNT60917">
    <property type="protein sequence ID" value="PNT60917"/>
    <property type="gene ID" value="BRADI_5g08122v3"/>
</dbReference>
<dbReference type="Proteomes" id="UP000008810">
    <property type="component" value="Chromosome 5"/>
</dbReference>
<protein>
    <recommendedName>
        <fullName evidence="5">Reverse transcriptase zinc-binding domain-containing protein</fullName>
    </recommendedName>
</protein>
<feature type="region of interest" description="Disordered" evidence="1">
    <location>
        <begin position="73"/>
        <end position="101"/>
    </location>
</feature>
<reference evidence="2 3" key="1">
    <citation type="journal article" date="2010" name="Nature">
        <title>Genome sequencing and analysis of the model grass Brachypodium distachyon.</title>
        <authorList>
            <consortium name="International Brachypodium Initiative"/>
        </authorList>
    </citation>
    <scope>NUCLEOTIDE SEQUENCE [LARGE SCALE GENOMIC DNA]</scope>
    <source>
        <strain evidence="2 3">Bd21</strain>
    </source>
</reference>
<sequence length="210" mass="23252">MCTRPPCSPAVGLEAVAIRFRSASALRMYSGASPGAKPSRTSRMSSCPCSPISRVSSSKSLGASITTELQWVRSASRRPRPGGTGASPRKRSARRRRSSSTARRSAGWNCLLWPSPPKKSLNPLFFECSFSQHCWGALGIHWDLQLPISDRLLAARATWASGLFGEVFTLAAWAIWSERNAKVFDDLNPSFVSWRAKLKIELERLYHRSL</sequence>
<dbReference type="AlphaFoldDB" id="A0A2K2CFW0"/>
<gene>
    <name evidence="2" type="ORF">BRADI_5g08122v3</name>
</gene>
<dbReference type="InParanoid" id="A0A2K2CFW0"/>